<protein>
    <submittedName>
        <fullName evidence="5">Sulfotransferase domain-containing protein</fullName>
    </submittedName>
</protein>
<keyword evidence="6" id="KW-1185">Reference proteome</keyword>
<reference evidence="5" key="1">
    <citation type="submission" date="2020-12" db="EMBL/GenBank/DDBJ databases">
        <title>Bacterial taxonomy.</title>
        <authorList>
            <person name="Pan X."/>
        </authorList>
    </citation>
    <scope>NUCLEOTIDE SEQUENCE</scope>
    <source>
        <strain evidence="5">M0105</strain>
    </source>
</reference>
<gene>
    <name evidence="5" type="ORF">H0I76_17350</name>
</gene>
<sequence>MKPNTPTWPRKTREVRNHHFDSTIWNDFRFRPDDIVIGTYAKSGTTWVQQIVGQLIFAGDAEVNVPELSPWLDLRVPPKEQKLPMVEAQTHRRFLKTHLPVDALVFSPEAKYIYIGRDGRDVLWSMYNHHARANAEFYRVLNETPGLVGEPIAPPPASIRRYYHDWLDRDGHPFWPFWESIRSWWEIRDLPNVLLVHFADLKADMAGEIARIARFLEIEVDPDRWPAILDHCSFDHMKRNAARSAPLGGILWDGGAETFIHKGTNGRWRDVLTAQESEKYETLAVEKLGPEAAAWLASGNGSRGLAQGTATQGSPTSELMRRTG</sequence>
<dbReference type="RefSeq" id="WP_200612857.1">
    <property type="nucleotide sequence ID" value="NZ_JAEHHL010000012.1"/>
</dbReference>
<dbReference type="InterPro" id="IPR027417">
    <property type="entry name" value="P-loop_NTPase"/>
</dbReference>
<dbReference type="AlphaFoldDB" id="A0A8J7MAZ9"/>
<evidence type="ECO:0000256" key="2">
    <source>
        <dbReference type="ARBA" id="ARBA00022679"/>
    </source>
</evidence>
<evidence type="ECO:0000313" key="5">
    <source>
        <dbReference type="EMBL" id="MBK0400968.1"/>
    </source>
</evidence>
<evidence type="ECO:0000313" key="6">
    <source>
        <dbReference type="Proteomes" id="UP000655420"/>
    </source>
</evidence>
<name>A0A8J7MAZ9_9RHOB</name>
<dbReference type="PANTHER" id="PTHR11783">
    <property type="entry name" value="SULFOTRANSFERASE SULT"/>
    <property type="match status" value="1"/>
</dbReference>
<feature type="domain" description="Sulfotransferase" evidence="4">
    <location>
        <begin position="32"/>
        <end position="288"/>
    </location>
</feature>
<proteinExistence type="inferred from homology"/>
<accession>A0A8J7MAZ9</accession>
<dbReference type="InterPro" id="IPR000863">
    <property type="entry name" value="Sulfotransferase_dom"/>
</dbReference>
<feature type="region of interest" description="Disordered" evidence="3">
    <location>
        <begin position="299"/>
        <end position="324"/>
    </location>
</feature>
<comment type="similarity">
    <text evidence="1">Belongs to the sulfotransferase 1 family.</text>
</comment>
<dbReference type="SUPFAM" id="SSF52540">
    <property type="entry name" value="P-loop containing nucleoside triphosphate hydrolases"/>
    <property type="match status" value="1"/>
</dbReference>
<dbReference type="GO" id="GO:0008146">
    <property type="term" value="F:sulfotransferase activity"/>
    <property type="evidence" value="ECO:0007669"/>
    <property type="project" value="InterPro"/>
</dbReference>
<evidence type="ECO:0000256" key="1">
    <source>
        <dbReference type="ARBA" id="ARBA00005771"/>
    </source>
</evidence>
<evidence type="ECO:0000259" key="4">
    <source>
        <dbReference type="Pfam" id="PF00685"/>
    </source>
</evidence>
<evidence type="ECO:0000256" key="3">
    <source>
        <dbReference type="SAM" id="MobiDB-lite"/>
    </source>
</evidence>
<feature type="compositionally biased region" description="Polar residues" evidence="3">
    <location>
        <begin position="308"/>
        <end position="317"/>
    </location>
</feature>
<dbReference type="Proteomes" id="UP000655420">
    <property type="component" value="Unassembled WGS sequence"/>
</dbReference>
<dbReference type="Pfam" id="PF00685">
    <property type="entry name" value="Sulfotransfer_1"/>
    <property type="match status" value="1"/>
</dbReference>
<comment type="caution">
    <text evidence="5">The sequence shown here is derived from an EMBL/GenBank/DDBJ whole genome shotgun (WGS) entry which is preliminary data.</text>
</comment>
<keyword evidence="2" id="KW-0808">Transferase</keyword>
<dbReference type="Gene3D" id="3.40.50.300">
    <property type="entry name" value="P-loop containing nucleotide triphosphate hydrolases"/>
    <property type="match status" value="1"/>
</dbReference>
<organism evidence="5 6">
    <name type="scientific">Thermohalobaculum xanthum</name>
    <dbReference type="NCBI Taxonomy" id="2753746"/>
    <lineage>
        <taxon>Bacteria</taxon>
        <taxon>Pseudomonadati</taxon>
        <taxon>Pseudomonadota</taxon>
        <taxon>Alphaproteobacteria</taxon>
        <taxon>Rhodobacterales</taxon>
        <taxon>Paracoccaceae</taxon>
        <taxon>Thermohalobaculum</taxon>
    </lineage>
</organism>
<dbReference type="EMBL" id="JAEHHL010000012">
    <property type="protein sequence ID" value="MBK0400968.1"/>
    <property type="molecule type" value="Genomic_DNA"/>
</dbReference>